<dbReference type="Pfam" id="PF04191">
    <property type="entry name" value="PEMT"/>
    <property type="match status" value="1"/>
</dbReference>
<dbReference type="EMBL" id="SHAH01000119">
    <property type="protein sequence ID" value="RZO73714.1"/>
    <property type="molecule type" value="Genomic_DNA"/>
</dbReference>
<sequence>MTLRQIIGCQAEVSMENDNSKQTTESHTEQTTENKRRKHAAVKFPPPAIFVLLILLGFVLSFIMPLDTGLPLALASLGWVFIAAGIAIALIVAGVFKRANTAIEPWKPTTALVTDGLYAWSRNPIYAGFCLFNFGVGIAANNLWIVLSIFVGAWLVYKVAIEKEERYLEQEFGQEYLDYKARVRRWL</sequence>
<comment type="subcellular location">
    <subcellularLocation>
        <location evidence="1">Endomembrane system</location>
        <topology evidence="1">Multi-pass membrane protein</topology>
    </subcellularLocation>
</comment>
<comment type="caution">
    <text evidence="7">The sequence shown here is derived from an EMBL/GenBank/DDBJ whole genome shotgun (WGS) entry which is preliminary data.</text>
</comment>
<protein>
    <submittedName>
        <fullName evidence="7">Isoprenylcysteine carboxylmethyltransferase family protein</fullName>
    </submittedName>
</protein>
<dbReference type="InterPro" id="IPR007318">
    <property type="entry name" value="Phopholipid_MeTrfase"/>
</dbReference>
<evidence type="ECO:0000256" key="6">
    <source>
        <dbReference type="SAM" id="Phobius"/>
    </source>
</evidence>
<reference evidence="7 8" key="1">
    <citation type="submission" date="2019-02" db="EMBL/GenBank/DDBJ databases">
        <title>Prokaryotic population dynamics and viral predation in marine succession experiment using metagenomics: the confinement effect.</title>
        <authorList>
            <person name="Haro-Moreno J.M."/>
            <person name="Rodriguez-Valera F."/>
            <person name="Lopez-Perez M."/>
        </authorList>
    </citation>
    <scope>NUCLEOTIDE SEQUENCE [LARGE SCALE GENOMIC DNA]</scope>
    <source>
        <strain evidence="7">MED-G158</strain>
    </source>
</reference>
<feature type="region of interest" description="Disordered" evidence="5">
    <location>
        <begin position="15"/>
        <end position="39"/>
    </location>
</feature>
<keyword evidence="4 6" id="KW-0472">Membrane</keyword>
<evidence type="ECO:0000256" key="4">
    <source>
        <dbReference type="ARBA" id="ARBA00023136"/>
    </source>
</evidence>
<dbReference type="GO" id="GO:0032259">
    <property type="term" value="P:methylation"/>
    <property type="evidence" value="ECO:0007669"/>
    <property type="project" value="UniProtKB-KW"/>
</dbReference>
<proteinExistence type="predicted"/>
<name>A0A520RU66_9GAMM</name>
<keyword evidence="3 6" id="KW-1133">Transmembrane helix</keyword>
<accession>A0A520RU66</accession>
<evidence type="ECO:0000256" key="5">
    <source>
        <dbReference type="SAM" id="MobiDB-lite"/>
    </source>
</evidence>
<dbReference type="PANTHER" id="PTHR12714:SF9">
    <property type="entry name" value="PROTEIN-S-ISOPRENYLCYSTEINE O-METHYLTRANSFERASE"/>
    <property type="match status" value="1"/>
</dbReference>
<feature type="transmembrane region" description="Helical" evidence="6">
    <location>
        <begin position="72"/>
        <end position="96"/>
    </location>
</feature>
<evidence type="ECO:0000313" key="7">
    <source>
        <dbReference type="EMBL" id="RZO73714.1"/>
    </source>
</evidence>
<evidence type="ECO:0000256" key="1">
    <source>
        <dbReference type="ARBA" id="ARBA00004127"/>
    </source>
</evidence>
<keyword evidence="7" id="KW-0489">Methyltransferase</keyword>
<dbReference type="Proteomes" id="UP000320404">
    <property type="component" value="Unassembled WGS sequence"/>
</dbReference>
<dbReference type="GO" id="GO:0012505">
    <property type="term" value="C:endomembrane system"/>
    <property type="evidence" value="ECO:0007669"/>
    <property type="project" value="UniProtKB-SubCell"/>
</dbReference>
<feature type="compositionally biased region" description="Basic and acidic residues" evidence="5">
    <location>
        <begin position="24"/>
        <end position="34"/>
    </location>
</feature>
<gene>
    <name evidence="7" type="ORF">EVA69_06495</name>
</gene>
<dbReference type="AlphaFoldDB" id="A0A520RU66"/>
<evidence type="ECO:0000256" key="2">
    <source>
        <dbReference type="ARBA" id="ARBA00022692"/>
    </source>
</evidence>
<dbReference type="PANTHER" id="PTHR12714">
    <property type="entry name" value="PROTEIN-S ISOPRENYLCYSTEINE O-METHYLTRANSFERASE"/>
    <property type="match status" value="1"/>
</dbReference>
<feature type="transmembrane region" description="Helical" evidence="6">
    <location>
        <begin position="44"/>
        <end position="66"/>
    </location>
</feature>
<keyword evidence="2 6" id="KW-0812">Transmembrane</keyword>
<organism evidence="7 8">
    <name type="scientific">OM182 bacterium</name>
    <dbReference type="NCBI Taxonomy" id="2510334"/>
    <lineage>
        <taxon>Bacteria</taxon>
        <taxon>Pseudomonadati</taxon>
        <taxon>Pseudomonadota</taxon>
        <taxon>Gammaproteobacteria</taxon>
        <taxon>OMG group</taxon>
        <taxon>OM182 clade</taxon>
    </lineage>
</organism>
<dbReference type="Gene3D" id="1.20.120.1630">
    <property type="match status" value="1"/>
</dbReference>
<evidence type="ECO:0000256" key="3">
    <source>
        <dbReference type="ARBA" id="ARBA00022989"/>
    </source>
</evidence>
<dbReference type="GO" id="GO:0008168">
    <property type="term" value="F:methyltransferase activity"/>
    <property type="evidence" value="ECO:0007669"/>
    <property type="project" value="UniProtKB-KW"/>
</dbReference>
<keyword evidence="7" id="KW-0808">Transferase</keyword>
<evidence type="ECO:0000313" key="8">
    <source>
        <dbReference type="Proteomes" id="UP000320404"/>
    </source>
</evidence>